<dbReference type="InterPro" id="IPR028973">
    <property type="entry name" value="PhnB-like"/>
</dbReference>
<organism evidence="4 5">
    <name type="scientific">Billgrantia gudaonensis</name>
    <dbReference type="NCBI Taxonomy" id="376427"/>
    <lineage>
        <taxon>Bacteria</taxon>
        <taxon>Pseudomonadati</taxon>
        <taxon>Pseudomonadota</taxon>
        <taxon>Gammaproteobacteria</taxon>
        <taxon>Oceanospirillales</taxon>
        <taxon>Halomonadaceae</taxon>
        <taxon>Billgrantia</taxon>
    </lineage>
</organism>
<dbReference type="Gene3D" id="3.10.180.10">
    <property type="entry name" value="2,3-Dihydroxybiphenyl 1,2-Dioxygenase, domain 1"/>
    <property type="match status" value="1"/>
</dbReference>
<proteinExistence type="inferred from homology"/>
<feature type="domain" description="Glyoxalase/fosfomycin resistance/dioxygenase" evidence="2">
    <location>
        <begin position="143"/>
        <end position="263"/>
    </location>
</feature>
<dbReference type="CDD" id="cd06588">
    <property type="entry name" value="PhnB_like"/>
    <property type="match status" value="1"/>
</dbReference>
<dbReference type="InterPro" id="IPR011008">
    <property type="entry name" value="Dimeric_a/b-barrel"/>
</dbReference>
<dbReference type="Gene3D" id="3.30.70.1060">
    <property type="entry name" value="Dimeric alpha+beta barrel"/>
    <property type="match status" value="1"/>
</dbReference>
<evidence type="ECO:0000259" key="2">
    <source>
        <dbReference type="Pfam" id="PF00903"/>
    </source>
</evidence>
<evidence type="ECO:0000259" key="3">
    <source>
        <dbReference type="Pfam" id="PF03795"/>
    </source>
</evidence>
<keyword evidence="5" id="KW-1185">Reference proteome</keyword>
<dbReference type="Proteomes" id="UP000198525">
    <property type="component" value="Unassembled WGS sequence"/>
</dbReference>
<dbReference type="InterPro" id="IPR005545">
    <property type="entry name" value="YCII"/>
</dbReference>
<dbReference type="OrthoDB" id="9795306at2"/>
<dbReference type="STRING" id="376427.SAMN04487954_101381"/>
<gene>
    <name evidence="4" type="ORF">SAMN04487954_101381</name>
</gene>
<dbReference type="AlphaFoldDB" id="A0A1G8NQ92"/>
<dbReference type="Pfam" id="PF00903">
    <property type="entry name" value="Glyoxalase"/>
    <property type="match status" value="1"/>
</dbReference>
<comment type="similarity">
    <text evidence="1">Belongs to the YciI family.</text>
</comment>
<accession>A0A1G8NQ92</accession>
<dbReference type="InterPro" id="IPR004360">
    <property type="entry name" value="Glyas_Fos-R_dOase_dom"/>
</dbReference>
<dbReference type="PANTHER" id="PTHR35174">
    <property type="entry name" value="BLL7171 PROTEIN-RELATED"/>
    <property type="match status" value="1"/>
</dbReference>
<dbReference type="RefSeq" id="WP_089682490.1">
    <property type="nucleotide sequence ID" value="NZ_FNES01000001.1"/>
</dbReference>
<dbReference type="SUPFAM" id="SSF54909">
    <property type="entry name" value="Dimeric alpha+beta barrel"/>
    <property type="match status" value="1"/>
</dbReference>
<sequence length="279" mass="31244">MRYMLMRKADEATEAGELPSQEVLEAMADYNRRLDEAGLFVTGDGLRPSREGCRIERRNGELLVTDGPFAETKELLAGYTVLEADSLETAIEWARQWPREDGDVTLELRRYFSLEDFEPGHGLDKHLDQARLPSELNVHLCFPGNCREAMAFYAEVTGGRLEALVTYGETPAAQDTPSELHDRIIHASLNVRGRRLMGADMAGDCYQAPQGAQVHLEYEALEQAEAVFQRLAEGGQVTMPFDATFWARGFGMATDRFGVHWMIGCQTGRCPMNDEESES</sequence>
<dbReference type="Pfam" id="PF03795">
    <property type="entry name" value="YCII"/>
    <property type="match status" value="1"/>
</dbReference>
<evidence type="ECO:0000313" key="5">
    <source>
        <dbReference type="Proteomes" id="UP000198525"/>
    </source>
</evidence>
<dbReference type="EMBL" id="FNES01000001">
    <property type="protein sequence ID" value="SDI81670.1"/>
    <property type="molecule type" value="Genomic_DNA"/>
</dbReference>
<dbReference type="SUPFAM" id="SSF54593">
    <property type="entry name" value="Glyoxalase/Bleomycin resistance protein/Dihydroxybiphenyl dioxygenase"/>
    <property type="match status" value="1"/>
</dbReference>
<feature type="domain" description="YCII-related" evidence="3">
    <location>
        <begin position="1"/>
        <end position="99"/>
    </location>
</feature>
<evidence type="ECO:0000313" key="4">
    <source>
        <dbReference type="EMBL" id="SDI81670.1"/>
    </source>
</evidence>
<name>A0A1G8NQ92_9GAMM</name>
<evidence type="ECO:0000256" key="1">
    <source>
        <dbReference type="ARBA" id="ARBA00007689"/>
    </source>
</evidence>
<dbReference type="InterPro" id="IPR029068">
    <property type="entry name" value="Glyas_Bleomycin-R_OHBP_Dase"/>
</dbReference>
<reference evidence="4 5" key="1">
    <citation type="submission" date="2016-10" db="EMBL/GenBank/DDBJ databases">
        <authorList>
            <person name="de Groot N.N."/>
        </authorList>
    </citation>
    <scope>NUCLEOTIDE SEQUENCE [LARGE SCALE GENOMIC DNA]</scope>
    <source>
        <strain evidence="4 5">CGMCC 1.6133</strain>
    </source>
</reference>
<protein>
    <submittedName>
        <fullName evidence="4">Uncharacterized conserved protein</fullName>
    </submittedName>
</protein>